<dbReference type="GO" id="GO:0015074">
    <property type="term" value="P:DNA integration"/>
    <property type="evidence" value="ECO:0007669"/>
    <property type="project" value="InterPro"/>
</dbReference>
<evidence type="ECO:0000256" key="1">
    <source>
        <dbReference type="ARBA" id="ARBA00023172"/>
    </source>
</evidence>
<dbReference type="InterPro" id="IPR011010">
    <property type="entry name" value="DNA_brk_join_enz"/>
</dbReference>
<evidence type="ECO:0000313" key="3">
    <source>
        <dbReference type="EMBL" id="GGG11482.1"/>
    </source>
</evidence>
<dbReference type="GO" id="GO:0006310">
    <property type="term" value="P:DNA recombination"/>
    <property type="evidence" value="ECO:0007669"/>
    <property type="project" value="UniProtKB-KW"/>
</dbReference>
<dbReference type="InterPro" id="IPR013762">
    <property type="entry name" value="Integrase-like_cat_sf"/>
</dbReference>
<sequence>MEIRKTLNESEFTKIESISQVYQNDYTLKDYQKIFDDLFDINKIRNCSFTDPIWYIFDPLSQLDLHMRFNLISYPDINLHLRFYTLLRISSGKAAKTVYDELASLRKVILYSNGFQNVEKLKEFFIESINNYKYLGNHLIMVTKIFIDFYRCENYQEILDLCESMPNYKKSIRELPNFQDVLALDDIINNYFKNSHLKENITYLPILIWWLLTNILPMRPSEFLKLKKDCLIKDEKNQKFHISVPRIKNLNSELNNSLHYDLITIDEATYKLLMSAKNQINHFFPDNEYLFPSGIFNINAKNSGTKKNSILNLRDFNDLKDRFYKEIVEGKYQKYDLERVKAGDTRHFAIINMCLQGFSMHNIATLAGHTELRITQSYFSHTKSFVQSYVYKLTQLKLESDISHRMDTAIIGWKKYLVHKSSLEKKNVNKNHVGKIQYGFCMELKENFPNTCIEFCEFCPKYIFAPSVNESEEAIKWLSYQSEELDKKIDEVLALLKSLISLPQRYGNDLNIVERKTAARKLQQFIELKSSVNSQIEGVLNGRN</sequence>
<accession>A0A917FXI3</accession>
<gene>
    <name evidence="3" type="ORF">GCM10007425_02250</name>
</gene>
<organism evidence="3 4">
    <name type="scientific">Lysinibacillus alkalisoli</name>
    <dbReference type="NCBI Taxonomy" id="1911548"/>
    <lineage>
        <taxon>Bacteria</taxon>
        <taxon>Bacillati</taxon>
        <taxon>Bacillota</taxon>
        <taxon>Bacilli</taxon>
        <taxon>Bacillales</taxon>
        <taxon>Bacillaceae</taxon>
        <taxon>Lysinibacillus</taxon>
    </lineage>
</organism>
<protein>
    <recommendedName>
        <fullName evidence="2">Tyr recombinase domain-containing protein</fullName>
    </recommendedName>
</protein>
<comment type="caution">
    <text evidence="3">The sequence shown here is derived from an EMBL/GenBank/DDBJ whole genome shotgun (WGS) entry which is preliminary data.</text>
</comment>
<reference evidence="3" key="2">
    <citation type="submission" date="2020-09" db="EMBL/GenBank/DDBJ databases">
        <authorList>
            <person name="Sun Q."/>
            <person name="Zhou Y."/>
        </authorList>
    </citation>
    <scope>NUCLEOTIDE SEQUENCE</scope>
    <source>
        <strain evidence="3">CGMCC 1.15760</strain>
    </source>
</reference>
<evidence type="ECO:0000313" key="4">
    <source>
        <dbReference type="Proteomes" id="UP000616608"/>
    </source>
</evidence>
<dbReference type="RefSeq" id="WP_188613172.1">
    <property type="nucleotide sequence ID" value="NZ_BMJT01000001.1"/>
</dbReference>
<name>A0A917FXI3_9BACI</name>
<dbReference type="SUPFAM" id="SSF56349">
    <property type="entry name" value="DNA breaking-rejoining enzymes"/>
    <property type="match status" value="1"/>
</dbReference>
<evidence type="ECO:0000259" key="2">
    <source>
        <dbReference type="Pfam" id="PF00589"/>
    </source>
</evidence>
<dbReference type="Gene3D" id="1.10.443.10">
    <property type="entry name" value="Intergrase catalytic core"/>
    <property type="match status" value="1"/>
</dbReference>
<keyword evidence="4" id="KW-1185">Reference proteome</keyword>
<dbReference type="Pfam" id="PF00589">
    <property type="entry name" value="Phage_integrase"/>
    <property type="match status" value="1"/>
</dbReference>
<dbReference type="EMBL" id="BMJT01000001">
    <property type="protein sequence ID" value="GGG11482.1"/>
    <property type="molecule type" value="Genomic_DNA"/>
</dbReference>
<keyword evidence="1" id="KW-0233">DNA recombination</keyword>
<dbReference type="GO" id="GO:0003677">
    <property type="term" value="F:DNA binding"/>
    <property type="evidence" value="ECO:0007669"/>
    <property type="project" value="InterPro"/>
</dbReference>
<dbReference type="InterPro" id="IPR002104">
    <property type="entry name" value="Integrase_catalytic"/>
</dbReference>
<feature type="domain" description="Tyr recombinase" evidence="2">
    <location>
        <begin position="218"/>
        <end position="383"/>
    </location>
</feature>
<proteinExistence type="predicted"/>
<dbReference type="AlphaFoldDB" id="A0A917FXI3"/>
<dbReference type="Proteomes" id="UP000616608">
    <property type="component" value="Unassembled WGS sequence"/>
</dbReference>
<reference evidence="3" key="1">
    <citation type="journal article" date="2014" name="Int. J. Syst. Evol. Microbiol.">
        <title>Complete genome sequence of Corynebacterium casei LMG S-19264T (=DSM 44701T), isolated from a smear-ripened cheese.</title>
        <authorList>
            <consortium name="US DOE Joint Genome Institute (JGI-PGF)"/>
            <person name="Walter F."/>
            <person name="Albersmeier A."/>
            <person name="Kalinowski J."/>
            <person name="Ruckert C."/>
        </authorList>
    </citation>
    <scope>NUCLEOTIDE SEQUENCE</scope>
    <source>
        <strain evidence="3">CGMCC 1.15760</strain>
    </source>
</reference>